<gene>
    <name evidence="2" type="ORF">SSLN_LOCUS18023</name>
</gene>
<organism evidence="4">
    <name type="scientific">Schistocephalus solidus</name>
    <name type="common">Tapeworm</name>
    <dbReference type="NCBI Taxonomy" id="70667"/>
    <lineage>
        <taxon>Eukaryota</taxon>
        <taxon>Metazoa</taxon>
        <taxon>Spiralia</taxon>
        <taxon>Lophotrochozoa</taxon>
        <taxon>Platyhelminthes</taxon>
        <taxon>Cestoda</taxon>
        <taxon>Eucestoda</taxon>
        <taxon>Diphyllobothriidea</taxon>
        <taxon>Diphyllobothriidae</taxon>
        <taxon>Schistocephalus</taxon>
    </lineage>
</organism>
<reference evidence="2 3" key="2">
    <citation type="submission" date="2018-11" db="EMBL/GenBank/DDBJ databases">
        <authorList>
            <consortium name="Pathogen Informatics"/>
        </authorList>
    </citation>
    <scope>NUCLEOTIDE SEQUENCE [LARGE SCALE GENOMIC DNA]</scope>
    <source>
        <strain evidence="2 3">NST_G2</strain>
    </source>
</reference>
<feature type="region of interest" description="Disordered" evidence="1">
    <location>
        <begin position="17"/>
        <end position="39"/>
    </location>
</feature>
<proteinExistence type="predicted"/>
<evidence type="ECO:0000256" key="1">
    <source>
        <dbReference type="SAM" id="MobiDB-lite"/>
    </source>
</evidence>
<keyword evidence="3" id="KW-1185">Reference proteome</keyword>
<evidence type="ECO:0000313" key="2">
    <source>
        <dbReference type="EMBL" id="VDM04409.1"/>
    </source>
</evidence>
<evidence type="ECO:0000313" key="4">
    <source>
        <dbReference type="WBParaSite" id="SSLN_0001870401-mRNA-1"/>
    </source>
</evidence>
<dbReference type="EMBL" id="UYSU01043545">
    <property type="protein sequence ID" value="VDM04409.1"/>
    <property type="molecule type" value="Genomic_DNA"/>
</dbReference>
<dbReference type="AlphaFoldDB" id="A0A183TNH5"/>
<accession>A0A183TNH5</accession>
<sequence>MLLWLPLTGTQISPVAPRSWVHPSGHSPGNRQDRSVKPGEGLRCCADRVSPLTLAACNVRSLLDNPRSNWPERRMAIVARELARYKVDIAALSETR</sequence>
<name>A0A183TNH5_SCHSO</name>
<dbReference type="OrthoDB" id="10225613at2759"/>
<dbReference type="Proteomes" id="UP000275846">
    <property type="component" value="Unassembled WGS sequence"/>
</dbReference>
<protein>
    <submittedName>
        <fullName evidence="4">Endo/exonuclease/phosphatase domain-containing protein</fullName>
    </submittedName>
</protein>
<reference evidence="4" key="1">
    <citation type="submission" date="2016-06" db="UniProtKB">
        <authorList>
            <consortium name="WormBaseParasite"/>
        </authorList>
    </citation>
    <scope>IDENTIFICATION</scope>
</reference>
<evidence type="ECO:0000313" key="3">
    <source>
        <dbReference type="Proteomes" id="UP000275846"/>
    </source>
</evidence>
<dbReference type="WBParaSite" id="SSLN_0001870401-mRNA-1">
    <property type="protein sequence ID" value="SSLN_0001870401-mRNA-1"/>
    <property type="gene ID" value="SSLN_0001870401"/>
</dbReference>